<sequence length="231" mass="22688">MRVHTFSTLLLPALASCYAVQSEAQLADALTTTISPAATPASVPKSTIPLPTSVAVLVDLELRQAPGLVPVAPAPGAPAVPNANPNPNAPPAKPPANPNAPVAPNPVAPNPNAPVVPVVPPANPVVTSAAAAVPAVPGAEPTDSISVKEVWKETIIGGTKTWVQQFVTLHFAAVPSQAPLPGKGAVGMGSLTGKPGQTKTVVLGGAAPTTGPGMIMGAVAAFGVGLAGMVV</sequence>
<feature type="region of interest" description="Disordered" evidence="1">
    <location>
        <begin position="79"/>
        <end position="106"/>
    </location>
</feature>
<dbReference type="OrthoDB" id="5406216at2759"/>
<dbReference type="Proteomes" id="UP000481861">
    <property type="component" value="Unassembled WGS sequence"/>
</dbReference>
<gene>
    <name evidence="3" type="ORF">BDV95DRAFT_344805</name>
</gene>
<proteinExistence type="predicted"/>
<accession>A0A7C8I8P8</accession>
<feature type="compositionally biased region" description="Pro residues" evidence="1">
    <location>
        <begin position="87"/>
        <end position="106"/>
    </location>
</feature>
<evidence type="ECO:0000256" key="2">
    <source>
        <dbReference type="SAM" id="SignalP"/>
    </source>
</evidence>
<dbReference type="EMBL" id="JAADJZ010000007">
    <property type="protein sequence ID" value="KAF2873474.1"/>
    <property type="molecule type" value="Genomic_DNA"/>
</dbReference>
<keyword evidence="2" id="KW-0732">Signal</keyword>
<comment type="caution">
    <text evidence="3">The sequence shown here is derived from an EMBL/GenBank/DDBJ whole genome shotgun (WGS) entry which is preliminary data.</text>
</comment>
<evidence type="ECO:0000313" key="3">
    <source>
        <dbReference type="EMBL" id="KAF2873474.1"/>
    </source>
</evidence>
<evidence type="ECO:0000313" key="4">
    <source>
        <dbReference type="Proteomes" id="UP000481861"/>
    </source>
</evidence>
<keyword evidence="4" id="KW-1185">Reference proteome</keyword>
<protein>
    <submittedName>
        <fullName evidence="3">Uncharacterized protein</fullName>
    </submittedName>
</protein>
<dbReference type="AlphaFoldDB" id="A0A7C8I8P8"/>
<feature type="chain" id="PRO_5028887121" evidence="2">
    <location>
        <begin position="20"/>
        <end position="231"/>
    </location>
</feature>
<name>A0A7C8I8P8_9PLEO</name>
<reference evidence="3 4" key="1">
    <citation type="submission" date="2020-01" db="EMBL/GenBank/DDBJ databases">
        <authorList>
            <consortium name="DOE Joint Genome Institute"/>
            <person name="Haridas S."/>
            <person name="Albert R."/>
            <person name="Binder M."/>
            <person name="Bloem J."/>
            <person name="Labutti K."/>
            <person name="Salamov A."/>
            <person name="Andreopoulos B."/>
            <person name="Baker S.E."/>
            <person name="Barry K."/>
            <person name="Bills G."/>
            <person name="Bluhm B.H."/>
            <person name="Cannon C."/>
            <person name="Castanera R."/>
            <person name="Culley D.E."/>
            <person name="Daum C."/>
            <person name="Ezra D."/>
            <person name="Gonzalez J.B."/>
            <person name="Henrissat B."/>
            <person name="Kuo A."/>
            <person name="Liang C."/>
            <person name="Lipzen A."/>
            <person name="Lutzoni F."/>
            <person name="Magnuson J."/>
            <person name="Mondo S."/>
            <person name="Nolan M."/>
            <person name="Ohm R."/>
            <person name="Pangilinan J."/>
            <person name="Park H.-J.H."/>
            <person name="Ramirez L."/>
            <person name="Alfaro M."/>
            <person name="Sun H."/>
            <person name="Tritt A."/>
            <person name="Yoshinaga Y."/>
            <person name="Zwiers L.-H.L."/>
            <person name="Turgeon B.G."/>
            <person name="Goodwin S.B."/>
            <person name="Spatafora J.W."/>
            <person name="Crous P.W."/>
            <person name="Grigoriev I.V."/>
        </authorList>
    </citation>
    <scope>NUCLEOTIDE SEQUENCE [LARGE SCALE GENOMIC DNA]</scope>
    <source>
        <strain evidence="3 4">CBS 611.86</strain>
    </source>
</reference>
<dbReference type="PROSITE" id="PS51257">
    <property type="entry name" value="PROKAR_LIPOPROTEIN"/>
    <property type="match status" value="1"/>
</dbReference>
<organism evidence="3 4">
    <name type="scientific">Massariosphaeria phaeospora</name>
    <dbReference type="NCBI Taxonomy" id="100035"/>
    <lineage>
        <taxon>Eukaryota</taxon>
        <taxon>Fungi</taxon>
        <taxon>Dikarya</taxon>
        <taxon>Ascomycota</taxon>
        <taxon>Pezizomycotina</taxon>
        <taxon>Dothideomycetes</taxon>
        <taxon>Pleosporomycetidae</taxon>
        <taxon>Pleosporales</taxon>
        <taxon>Pleosporales incertae sedis</taxon>
        <taxon>Massariosphaeria</taxon>
    </lineage>
</organism>
<feature type="signal peptide" evidence="2">
    <location>
        <begin position="1"/>
        <end position="19"/>
    </location>
</feature>
<evidence type="ECO:0000256" key="1">
    <source>
        <dbReference type="SAM" id="MobiDB-lite"/>
    </source>
</evidence>